<dbReference type="Gene3D" id="3.30.1330.30">
    <property type="match status" value="1"/>
</dbReference>
<sequence length="257" mass="28703">MVIESIQNPRIKNLLKLQEKSRERKKQGLFVVEGIQENEMALEAGFQLVECYVCEELFLNSYKIPNGNEFHVTPTLFEKIAYRGTTGGIIGVYKSQSKSLTDIQLPENALIVILEAVEKPGNLGAVLRTCDGAGVDLLVVCDALVDFYNPNVIRSSVGTIFTNQFLSADKNELVDWLKKNKVQIFSTFLRDDTKNLYEVNFQKSSAIVLGTEAFGLSDFWAENSDYLIKIPMKGKVDSLNVSNAAAICIYEAVRQKS</sequence>
<dbReference type="PANTHER" id="PTHR43191">
    <property type="entry name" value="RRNA METHYLTRANSFERASE 3"/>
    <property type="match status" value="1"/>
</dbReference>
<dbReference type="InterPro" id="IPR029028">
    <property type="entry name" value="Alpha/beta_knot_MTases"/>
</dbReference>
<evidence type="ECO:0000259" key="4">
    <source>
        <dbReference type="Pfam" id="PF00588"/>
    </source>
</evidence>
<reference evidence="6 7" key="1">
    <citation type="submission" date="2024-06" db="EMBL/GenBank/DDBJ databases">
        <title>Genomic Encyclopedia of Type Strains, Phase IV (KMG-IV): sequencing the most valuable type-strain genomes for metagenomic binning, comparative biology and taxonomic classification.</title>
        <authorList>
            <person name="Goeker M."/>
        </authorList>
    </citation>
    <scope>NUCLEOTIDE SEQUENCE [LARGE SCALE GENOMIC DNA]</scope>
    <source>
        <strain evidence="6 7">DSM 29388</strain>
    </source>
</reference>
<keyword evidence="2 6" id="KW-0489">Methyltransferase</keyword>
<dbReference type="Pfam" id="PF22435">
    <property type="entry name" value="MRM3-like_sub_bind"/>
    <property type="match status" value="1"/>
</dbReference>
<organism evidence="6 7">
    <name type="scientific">Moheibacter stercoris</name>
    <dbReference type="NCBI Taxonomy" id="1628251"/>
    <lineage>
        <taxon>Bacteria</taxon>
        <taxon>Pseudomonadati</taxon>
        <taxon>Bacteroidota</taxon>
        <taxon>Flavobacteriia</taxon>
        <taxon>Flavobacteriales</taxon>
        <taxon>Weeksellaceae</taxon>
        <taxon>Moheibacter</taxon>
    </lineage>
</organism>
<accession>A0ABV2LQ37</accession>
<name>A0ABV2LQ37_9FLAO</name>
<evidence type="ECO:0000256" key="1">
    <source>
        <dbReference type="ARBA" id="ARBA00007228"/>
    </source>
</evidence>
<evidence type="ECO:0000259" key="5">
    <source>
        <dbReference type="Pfam" id="PF22435"/>
    </source>
</evidence>
<dbReference type="InterPro" id="IPR001537">
    <property type="entry name" value="SpoU_MeTrfase"/>
</dbReference>
<comment type="caution">
    <text evidence="6">The sequence shown here is derived from an EMBL/GenBank/DDBJ whole genome shotgun (WGS) entry which is preliminary data.</text>
</comment>
<keyword evidence="3" id="KW-0808">Transferase</keyword>
<dbReference type="RefSeq" id="WP_354505979.1">
    <property type="nucleotide sequence ID" value="NZ_JBEPMO010000001.1"/>
</dbReference>
<feature type="domain" description="MRM3-like substrate binding" evidence="5">
    <location>
        <begin position="8"/>
        <end position="91"/>
    </location>
</feature>
<dbReference type="GO" id="GO:0008168">
    <property type="term" value="F:methyltransferase activity"/>
    <property type="evidence" value="ECO:0007669"/>
    <property type="project" value="UniProtKB-KW"/>
</dbReference>
<keyword evidence="7" id="KW-1185">Reference proteome</keyword>
<dbReference type="PANTHER" id="PTHR43191:SF2">
    <property type="entry name" value="RRNA METHYLTRANSFERASE 3, MITOCHONDRIAL"/>
    <property type="match status" value="1"/>
</dbReference>
<dbReference type="SUPFAM" id="SSF75217">
    <property type="entry name" value="alpha/beta knot"/>
    <property type="match status" value="1"/>
</dbReference>
<evidence type="ECO:0000256" key="2">
    <source>
        <dbReference type="ARBA" id="ARBA00022603"/>
    </source>
</evidence>
<dbReference type="InterPro" id="IPR053888">
    <property type="entry name" value="MRM3-like_sub_bind"/>
</dbReference>
<dbReference type="InterPro" id="IPR029064">
    <property type="entry name" value="Ribosomal_eL30-like_sf"/>
</dbReference>
<dbReference type="GO" id="GO:0032259">
    <property type="term" value="P:methylation"/>
    <property type="evidence" value="ECO:0007669"/>
    <property type="project" value="UniProtKB-KW"/>
</dbReference>
<dbReference type="Pfam" id="PF00588">
    <property type="entry name" value="SpoU_methylase"/>
    <property type="match status" value="1"/>
</dbReference>
<feature type="domain" description="tRNA/rRNA methyltransferase SpoU type" evidence="4">
    <location>
        <begin position="110"/>
        <end position="250"/>
    </location>
</feature>
<evidence type="ECO:0000313" key="6">
    <source>
        <dbReference type="EMBL" id="MET3730690.1"/>
    </source>
</evidence>
<dbReference type="Proteomes" id="UP001549146">
    <property type="component" value="Unassembled WGS sequence"/>
</dbReference>
<evidence type="ECO:0000313" key="7">
    <source>
        <dbReference type="Proteomes" id="UP001549146"/>
    </source>
</evidence>
<protein>
    <submittedName>
        <fullName evidence="6">TrmH family RNA methyltransferase</fullName>
    </submittedName>
</protein>
<dbReference type="Gene3D" id="3.40.1280.10">
    <property type="match status" value="1"/>
</dbReference>
<comment type="similarity">
    <text evidence="1">Belongs to the class IV-like SAM-binding methyltransferase superfamily. RNA methyltransferase TrmH family.</text>
</comment>
<dbReference type="CDD" id="cd18104">
    <property type="entry name" value="SpoU-like_RNA-MTase"/>
    <property type="match status" value="1"/>
</dbReference>
<gene>
    <name evidence="6" type="ORF">ABID46_000242</name>
</gene>
<dbReference type="SUPFAM" id="SSF55315">
    <property type="entry name" value="L30e-like"/>
    <property type="match status" value="1"/>
</dbReference>
<evidence type="ECO:0000256" key="3">
    <source>
        <dbReference type="ARBA" id="ARBA00022679"/>
    </source>
</evidence>
<dbReference type="InterPro" id="IPR029026">
    <property type="entry name" value="tRNA_m1G_MTases_N"/>
</dbReference>
<proteinExistence type="inferred from homology"/>
<dbReference type="InterPro" id="IPR051259">
    <property type="entry name" value="rRNA_Methyltransferase"/>
</dbReference>
<dbReference type="EMBL" id="JBEPMO010000001">
    <property type="protein sequence ID" value="MET3730690.1"/>
    <property type="molecule type" value="Genomic_DNA"/>
</dbReference>